<organism evidence="1 2">
    <name type="scientific">Apibacter adventoris</name>
    <dbReference type="NCBI Taxonomy" id="1679466"/>
    <lineage>
        <taxon>Bacteria</taxon>
        <taxon>Pseudomonadati</taxon>
        <taxon>Bacteroidota</taxon>
        <taxon>Flavobacteriia</taxon>
        <taxon>Flavobacteriales</taxon>
        <taxon>Weeksellaceae</taxon>
        <taxon>Apibacter</taxon>
    </lineage>
</organism>
<dbReference type="RefSeq" id="WP_105247750.1">
    <property type="nucleotide sequence ID" value="NZ_PSZM01000046.1"/>
</dbReference>
<accession>A0A2S8A7R9</accession>
<sequence length="101" mass="12180">MEYQEVMRQIIFLAFSKAEKETLQILKTPLSKHISHEIEIHYKVYISEKTFIRYYDKFINEKEGSIANPNRRIIDFLCKYIGFESLIDFYNKVYINKDSSL</sequence>
<reference evidence="1 2" key="1">
    <citation type="submission" date="2018-02" db="EMBL/GenBank/DDBJ databases">
        <title>Genome sequences of Apibacter spp., gut symbionts of Asian honey bees.</title>
        <authorList>
            <person name="Kwong W.K."/>
            <person name="Steele M.I."/>
            <person name="Moran N.A."/>
        </authorList>
    </citation>
    <scope>NUCLEOTIDE SEQUENCE [LARGE SCALE GENOMIC DNA]</scope>
    <source>
        <strain evidence="2">wkB301</strain>
    </source>
</reference>
<keyword evidence="2" id="KW-1185">Reference proteome</keyword>
<evidence type="ECO:0000313" key="2">
    <source>
        <dbReference type="Proteomes" id="UP000238042"/>
    </source>
</evidence>
<dbReference type="EMBL" id="PSZM01000046">
    <property type="protein sequence ID" value="PQL90608.1"/>
    <property type="molecule type" value="Genomic_DNA"/>
</dbReference>
<protein>
    <submittedName>
        <fullName evidence="1">Uncharacterized protein</fullName>
    </submittedName>
</protein>
<evidence type="ECO:0000313" key="1">
    <source>
        <dbReference type="EMBL" id="PQL90608.1"/>
    </source>
</evidence>
<dbReference type="AlphaFoldDB" id="A0A2S8A7R9"/>
<gene>
    <name evidence="1" type="ORF">C4S77_12085</name>
</gene>
<name>A0A2S8A7R9_9FLAO</name>
<dbReference type="OrthoDB" id="1340494at2"/>
<proteinExistence type="predicted"/>
<comment type="caution">
    <text evidence="1">The sequence shown here is derived from an EMBL/GenBank/DDBJ whole genome shotgun (WGS) entry which is preliminary data.</text>
</comment>
<dbReference type="Proteomes" id="UP000238042">
    <property type="component" value="Unassembled WGS sequence"/>
</dbReference>